<name>A0ABU7D0X6_9TELE</name>
<feature type="region of interest" description="Disordered" evidence="1">
    <location>
        <begin position="1"/>
        <end position="25"/>
    </location>
</feature>
<reference evidence="2 3" key="1">
    <citation type="submission" date="2021-06" db="EMBL/GenBank/DDBJ databases">
        <authorList>
            <person name="Palmer J.M."/>
        </authorList>
    </citation>
    <scope>NUCLEOTIDE SEQUENCE [LARGE SCALE GENOMIC DNA]</scope>
    <source>
        <strain evidence="2 3">CL_MEX2019</strain>
        <tissue evidence="2">Muscle</tissue>
    </source>
</reference>
<comment type="caution">
    <text evidence="2">The sequence shown here is derived from an EMBL/GenBank/DDBJ whole genome shotgun (WGS) entry which is preliminary data.</text>
</comment>
<sequence>EEQRSPLWGSRLTITPPSTGPRHHTPCALEKGFIQARREEEQRSPFWGTRLAIPLPGTGPQCYTKSPPSQHKSTVRHTAPFSSSEPVFGAAHFLCPVRESSTPHLQSSSSSS</sequence>
<feature type="region of interest" description="Disordered" evidence="1">
    <location>
        <begin position="58"/>
        <end position="82"/>
    </location>
</feature>
<keyword evidence="3" id="KW-1185">Reference proteome</keyword>
<dbReference type="EMBL" id="JAHUTJ010009961">
    <property type="protein sequence ID" value="MED6268160.1"/>
    <property type="molecule type" value="Genomic_DNA"/>
</dbReference>
<dbReference type="Proteomes" id="UP001352852">
    <property type="component" value="Unassembled WGS sequence"/>
</dbReference>
<feature type="non-terminal residue" evidence="2">
    <location>
        <position position="1"/>
    </location>
</feature>
<feature type="compositionally biased region" description="Polar residues" evidence="1">
    <location>
        <begin position="61"/>
        <end position="72"/>
    </location>
</feature>
<accession>A0ABU7D0X6</accession>
<protein>
    <submittedName>
        <fullName evidence="2">Uncharacterized protein</fullName>
    </submittedName>
</protein>
<proteinExistence type="predicted"/>
<evidence type="ECO:0000256" key="1">
    <source>
        <dbReference type="SAM" id="MobiDB-lite"/>
    </source>
</evidence>
<evidence type="ECO:0000313" key="2">
    <source>
        <dbReference type="EMBL" id="MED6268160.1"/>
    </source>
</evidence>
<organism evidence="2 3">
    <name type="scientific">Characodon lateralis</name>
    <dbReference type="NCBI Taxonomy" id="208331"/>
    <lineage>
        <taxon>Eukaryota</taxon>
        <taxon>Metazoa</taxon>
        <taxon>Chordata</taxon>
        <taxon>Craniata</taxon>
        <taxon>Vertebrata</taxon>
        <taxon>Euteleostomi</taxon>
        <taxon>Actinopterygii</taxon>
        <taxon>Neopterygii</taxon>
        <taxon>Teleostei</taxon>
        <taxon>Neoteleostei</taxon>
        <taxon>Acanthomorphata</taxon>
        <taxon>Ovalentaria</taxon>
        <taxon>Atherinomorphae</taxon>
        <taxon>Cyprinodontiformes</taxon>
        <taxon>Goodeidae</taxon>
        <taxon>Characodon</taxon>
    </lineage>
</organism>
<gene>
    <name evidence="2" type="ORF">CHARACLAT_019448</name>
</gene>
<evidence type="ECO:0000313" key="3">
    <source>
        <dbReference type="Proteomes" id="UP001352852"/>
    </source>
</evidence>